<proteinExistence type="predicted"/>
<dbReference type="InterPro" id="IPR029046">
    <property type="entry name" value="LolA/LolB/LppX"/>
</dbReference>
<dbReference type="RefSeq" id="WP_187819583.1">
    <property type="nucleotide sequence ID" value="NZ_JACTVJ010000035.1"/>
</dbReference>
<accession>A0ABR7SXS8</accession>
<dbReference type="Gene3D" id="2.50.20.20">
    <property type="match status" value="1"/>
</dbReference>
<dbReference type="Proteomes" id="UP000642284">
    <property type="component" value="Unassembled WGS sequence"/>
</dbReference>
<keyword evidence="2" id="KW-1185">Reference proteome</keyword>
<protein>
    <recommendedName>
        <fullName evidence="3">Lipoprotein</fullName>
    </recommendedName>
</protein>
<gene>
    <name evidence="1" type="ORF">H9Y04_42270</name>
</gene>
<sequence>MVVQQREGRRGGRSRRFLAAPVGAGLASLVLATAGCSPGGAAADDAGGDPQEILRHAADGLVEARTARARTSMEMASGGTRVTIRGSGTYDFVRRVGELRVQLPQDPSGAEPQAPITEMLAPGALYMKNRGAGVPDDKWVRIDTATLSDGNLVTGGATDPLTAAELLRGARSVEYVGTTEVNGVEVRHYRGLADLGRAAELAPEENRAVLRAAVKGFSKDTVPFDAYVDDEGRLRKIRHEFSFANGQTQGGSSGAGTGAGKPVAVMSTTWLDAFGTKAAAKLPEPGDIYAGKIAQG</sequence>
<evidence type="ECO:0000313" key="2">
    <source>
        <dbReference type="Proteomes" id="UP000642284"/>
    </source>
</evidence>
<organism evidence="1 2">
    <name type="scientific">Streptomyces polyasparticus</name>
    <dbReference type="NCBI Taxonomy" id="2767826"/>
    <lineage>
        <taxon>Bacteria</taxon>
        <taxon>Bacillati</taxon>
        <taxon>Actinomycetota</taxon>
        <taxon>Actinomycetes</taxon>
        <taxon>Kitasatosporales</taxon>
        <taxon>Streptomycetaceae</taxon>
        <taxon>Streptomyces</taxon>
    </lineage>
</organism>
<dbReference type="SUPFAM" id="SSF89392">
    <property type="entry name" value="Prokaryotic lipoproteins and lipoprotein localization factors"/>
    <property type="match status" value="1"/>
</dbReference>
<comment type="caution">
    <text evidence="1">The sequence shown here is derived from an EMBL/GenBank/DDBJ whole genome shotgun (WGS) entry which is preliminary data.</text>
</comment>
<dbReference type="EMBL" id="JACTVJ010000035">
    <property type="protein sequence ID" value="MBC9719158.1"/>
    <property type="molecule type" value="Genomic_DNA"/>
</dbReference>
<evidence type="ECO:0000313" key="1">
    <source>
        <dbReference type="EMBL" id="MBC9719158.1"/>
    </source>
</evidence>
<evidence type="ECO:0008006" key="3">
    <source>
        <dbReference type="Google" id="ProtNLM"/>
    </source>
</evidence>
<reference evidence="1 2" key="1">
    <citation type="submission" date="2020-08" db="EMBL/GenBank/DDBJ databases">
        <title>Genemic of Streptomyces polyaspartic.</title>
        <authorList>
            <person name="Liu W."/>
        </authorList>
    </citation>
    <scope>NUCLEOTIDE SEQUENCE [LARGE SCALE GENOMIC DNA]</scope>
    <source>
        <strain evidence="1 2">TRM66268-LWL</strain>
    </source>
</reference>
<name>A0ABR7SXS8_9ACTN</name>